<dbReference type="PROSITE" id="PS00676">
    <property type="entry name" value="SIGMA54_INTERACT_2"/>
    <property type="match status" value="1"/>
</dbReference>
<dbReference type="EMBL" id="PKLZ01000011">
    <property type="protein sequence ID" value="PLW81620.1"/>
    <property type="molecule type" value="Genomic_DNA"/>
</dbReference>
<evidence type="ECO:0000256" key="2">
    <source>
        <dbReference type="ARBA" id="ARBA00022840"/>
    </source>
</evidence>
<dbReference type="Pfam" id="PF25601">
    <property type="entry name" value="AAA_lid_14"/>
    <property type="match status" value="1"/>
</dbReference>
<dbReference type="InterPro" id="IPR002197">
    <property type="entry name" value="HTH_Fis"/>
</dbReference>
<dbReference type="InterPro" id="IPR003593">
    <property type="entry name" value="AAA+_ATPase"/>
</dbReference>
<dbReference type="InterPro" id="IPR002078">
    <property type="entry name" value="Sigma_54_int"/>
</dbReference>
<dbReference type="Proteomes" id="UP000234845">
    <property type="component" value="Unassembled WGS sequence"/>
</dbReference>
<evidence type="ECO:0000256" key="7">
    <source>
        <dbReference type="SAM" id="MobiDB-lite"/>
    </source>
</evidence>
<keyword evidence="5" id="KW-0804">Transcription</keyword>
<dbReference type="PRINTS" id="PR01590">
    <property type="entry name" value="HTHFIS"/>
</dbReference>
<feature type="region of interest" description="Disordered" evidence="7">
    <location>
        <begin position="379"/>
        <end position="406"/>
    </location>
</feature>
<accession>A0A2N5XZP3</accession>
<dbReference type="FunFam" id="3.40.50.300:FF:000006">
    <property type="entry name" value="DNA-binding transcriptional regulator NtrC"/>
    <property type="match status" value="1"/>
</dbReference>
<dbReference type="PANTHER" id="PTHR32071">
    <property type="entry name" value="TRANSCRIPTIONAL REGULATORY PROTEIN"/>
    <property type="match status" value="1"/>
</dbReference>
<dbReference type="GO" id="GO:0043565">
    <property type="term" value="F:sequence-specific DNA binding"/>
    <property type="evidence" value="ECO:0007669"/>
    <property type="project" value="InterPro"/>
</dbReference>
<organism evidence="10 11">
    <name type="scientific">Kineobactrum sediminis</name>
    <dbReference type="NCBI Taxonomy" id="1905677"/>
    <lineage>
        <taxon>Bacteria</taxon>
        <taxon>Pseudomonadati</taxon>
        <taxon>Pseudomonadota</taxon>
        <taxon>Gammaproteobacteria</taxon>
        <taxon>Cellvibrionales</taxon>
        <taxon>Halieaceae</taxon>
        <taxon>Kineobactrum</taxon>
    </lineage>
</organism>
<comment type="caution">
    <text evidence="10">The sequence shown here is derived from an EMBL/GenBank/DDBJ whole genome shotgun (WGS) entry which is preliminary data.</text>
</comment>
<evidence type="ECO:0000259" key="8">
    <source>
        <dbReference type="PROSITE" id="PS50045"/>
    </source>
</evidence>
<dbReference type="SMART" id="SM00382">
    <property type="entry name" value="AAA"/>
    <property type="match status" value="1"/>
</dbReference>
<evidence type="ECO:0000256" key="5">
    <source>
        <dbReference type="ARBA" id="ARBA00023163"/>
    </source>
</evidence>
<dbReference type="InterPro" id="IPR001789">
    <property type="entry name" value="Sig_transdc_resp-reg_receiver"/>
</dbReference>
<dbReference type="Pfam" id="PF00158">
    <property type="entry name" value="Sigma54_activat"/>
    <property type="match status" value="1"/>
</dbReference>
<dbReference type="Pfam" id="PF02954">
    <property type="entry name" value="HTH_8"/>
    <property type="match status" value="1"/>
</dbReference>
<protein>
    <submittedName>
        <fullName evidence="10">Sigma-54-dependent Fis family transcriptional regulator</fullName>
    </submittedName>
</protein>
<dbReference type="SUPFAM" id="SSF46689">
    <property type="entry name" value="Homeodomain-like"/>
    <property type="match status" value="1"/>
</dbReference>
<keyword evidence="1" id="KW-0547">Nucleotide-binding</keyword>
<dbReference type="Gene3D" id="3.40.50.2300">
    <property type="match status" value="1"/>
</dbReference>
<proteinExistence type="predicted"/>
<name>A0A2N5XZP3_9GAMM</name>
<dbReference type="InterPro" id="IPR058031">
    <property type="entry name" value="AAA_lid_NorR"/>
</dbReference>
<gene>
    <name evidence="10" type="ORF">CWI75_14205</name>
</gene>
<dbReference type="Gene3D" id="1.10.8.60">
    <property type="match status" value="1"/>
</dbReference>
<dbReference type="InterPro" id="IPR025943">
    <property type="entry name" value="Sigma_54_int_dom_ATP-bd_2"/>
</dbReference>
<dbReference type="SUPFAM" id="SSF52172">
    <property type="entry name" value="CheY-like"/>
    <property type="match status" value="1"/>
</dbReference>
<dbReference type="InterPro" id="IPR011006">
    <property type="entry name" value="CheY-like_superfamily"/>
</dbReference>
<dbReference type="SMART" id="SM00448">
    <property type="entry name" value="REC"/>
    <property type="match status" value="1"/>
</dbReference>
<dbReference type="Gene3D" id="1.10.10.60">
    <property type="entry name" value="Homeodomain-like"/>
    <property type="match status" value="1"/>
</dbReference>
<dbReference type="InterPro" id="IPR027417">
    <property type="entry name" value="P-loop_NTPase"/>
</dbReference>
<dbReference type="SUPFAM" id="SSF52540">
    <property type="entry name" value="P-loop containing nucleoside triphosphate hydrolases"/>
    <property type="match status" value="1"/>
</dbReference>
<evidence type="ECO:0000256" key="6">
    <source>
        <dbReference type="PROSITE-ProRule" id="PRU00169"/>
    </source>
</evidence>
<feature type="domain" description="Response regulatory" evidence="9">
    <location>
        <begin position="5"/>
        <end position="119"/>
    </location>
</feature>
<dbReference type="RefSeq" id="WP_101522183.1">
    <property type="nucleotide sequence ID" value="NZ_PKLZ01000011.1"/>
</dbReference>
<dbReference type="InterPro" id="IPR009057">
    <property type="entry name" value="Homeodomain-like_sf"/>
</dbReference>
<evidence type="ECO:0000256" key="1">
    <source>
        <dbReference type="ARBA" id="ARBA00022741"/>
    </source>
</evidence>
<dbReference type="CDD" id="cd00009">
    <property type="entry name" value="AAA"/>
    <property type="match status" value="1"/>
</dbReference>
<evidence type="ECO:0000313" key="11">
    <source>
        <dbReference type="Proteomes" id="UP000234845"/>
    </source>
</evidence>
<dbReference type="GO" id="GO:0006355">
    <property type="term" value="P:regulation of DNA-templated transcription"/>
    <property type="evidence" value="ECO:0007669"/>
    <property type="project" value="InterPro"/>
</dbReference>
<feature type="modified residue" description="4-aspartylphosphate" evidence="6">
    <location>
        <position position="54"/>
    </location>
</feature>
<keyword evidence="11" id="KW-1185">Reference proteome</keyword>
<dbReference type="Pfam" id="PF00072">
    <property type="entry name" value="Response_reg"/>
    <property type="match status" value="1"/>
</dbReference>
<dbReference type="PANTHER" id="PTHR32071:SF100">
    <property type="entry name" value="RESPONSE REGULATOR PROTEIN PILR"/>
    <property type="match status" value="1"/>
</dbReference>
<evidence type="ECO:0000313" key="10">
    <source>
        <dbReference type="EMBL" id="PLW81620.1"/>
    </source>
</evidence>
<reference evidence="11" key="1">
    <citation type="submission" date="2017-11" db="EMBL/GenBank/DDBJ databases">
        <title>The draft genome sequence of Chromatocurvus sp. F02.</title>
        <authorList>
            <person name="Du Z.-J."/>
            <person name="Chang Y.-Q."/>
        </authorList>
    </citation>
    <scope>NUCLEOTIDE SEQUENCE [LARGE SCALE GENOMIC DNA]</scope>
    <source>
        <strain evidence="11">F02</strain>
    </source>
</reference>
<keyword evidence="6" id="KW-0597">Phosphoprotein</keyword>
<dbReference type="Gene3D" id="3.40.50.300">
    <property type="entry name" value="P-loop containing nucleotide triphosphate hydrolases"/>
    <property type="match status" value="1"/>
</dbReference>
<dbReference type="GO" id="GO:0000160">
    <property type="term" value="P:phosphorelay signal transduction system"/>
    <property type="evidence" value="ECO:0007669"/>
    <property type="project" value="InterPro"/>
</dbReference>
<dbReference type="PROSITE" id="PS50045">
    <property type="entry name" value="SIGMA54_INTERACT_4"/>
    <property type="match status" value="1"/>
</dbReference>
<dbReference type="GO" id="GO:0005524">
    <property type="term" value="F:ATP binding"/>
    <property type="evidence" value="ECO:0007669"/>
    <property type="project" value="UniProtKB-KW"/>
</dbReference>
<dbReference type="AlphaFoldDB" id="A0A2N5XZP3"/>
<evidence type="ECO:0000259" key="9">
    <source>
        <dbReference type="PROSITE" id="PS50110"/>
    </source>
</evidence>
<feature type="domain" description="Sigma-54 factor interaction" evidence="8">
    <location>
        <begin position="138"/>
        <end position="367"/>
    </location>
</feature>
<keyword evidence="4" id="KW-0238">DNA-binding</keyword>
<dbReference type="InterPro" id="IPR025944">
    <property type="entry name" value="Sigma_54_int_dom_CS"/>
</dbReference>
<dbReference type="OrthoDB" id="9804019at2"/>
<sequence>MSTQTVLIVDDEPDIRELLGITLSRMGLQSSSAATLQEAREKIQALQPDLCLTDMRLPDGNGISLVEYIQGDFPHIPVAMITAHGSVEIAISALKAGAFDFISKPIELERLRNLVSSALRLNDQPQPAAIAEHSTSGLVGNAPGIIALREQISKLARSQAPVHIHGESGVGKEVVARLIHSSGPRAERPFIAVNCGAIPPELMESEFFGHLKGSFSGANRDKLGLFQAAQGGTLFLDEVADLPLAMQVKLLRAIQEKAVRPVGASEEYPTDVRLLSATHKNLAAEVQTGYFRNDLYYRINVIDVHVPSLRERLEDLPGLAQVLLLRIAEASGASPPTLASSAMAALAHYHFPGNVRELENILERAFALAEGDTISARDLQLSDRPPVETRKGNGSTGNGSSDTSTDVEAAYGNLEAYLEDIERQILSAALEQCRWNKTATAKLLGISFRSLRYRLQKLKLED</sequence>
<evidence type="ECO:0000256" key="4">
    <source>
        <dbReference type="ARBA" id="ARBA00023125"/>
    </source>
</evidence>
<evidence type="ECO:0000256" key="3">
    <source>
        <dbReference type="ARBA" id="ARBA00023015"/>
    </source>
</evidence>
<keyword evidence="3" id="KW-0805">Transcription regulation</keyword>
<dbReference type="PROSITE" id="PS00688">
    <property type="entry name" value="SIGMA54_INTERACT_3"/>
    <property type="match status" value="1"/>
</dbReference>
<keyword evidence="2" id="KW-0067">ATP-binding</keyword>
<dbReference type="PROSITE" id="PS50110">
    <property type="entry name" value="RESPONSE_REGULATORY"/>
    <property type="match status" value="1"/>
</dbReference>